<evidence type="ECO:0000259" key="7">
    <source>
        <dbReference type="PROSITE" id="PS50069"/>
    </source>
</evidence>
<keyword evidence="9" id="KW-1185">Reference proteome</keyword>
<dbReference type="Pfam" id="PF10557">
    <property type="entry name" value="Cullin_Nedd8"/>
    <property type="match status" value="1"/>
</dbReference>
<dbReference type="InterPro" id="IPR045093">
    <property type="entry name" value="Cullin"/>
</dbReference>
<dbReference type="InterPro" id="IPR016158">
    <property type="entry name" value="Cullin_homology"/>
</dbReference>
<sequence>MKPRAKVRVPRRGMTGRSENDDFSSIWNILASSIREIHTKNSSQLSFEELYRNAYKLVLRKQAMDLYEKVAELEKDWLYNDVRKQVASLITPALLTITDSADATEHANERKAAGERLLAKLKEVWEDHQLCMGMITDVLMYMDRVVMQELRNQSIYDTSMGLFRDCVLRADIGGEENGTIGSVFENTLLFMILLEREGVIIDRALIKHCVYLLEGLYEDGIEDSTGKLYHTTFEPAHIEASRRYYAAEGQRLLTTTDAATFCKRVTARIREEQSLCQQTLSPVTEAKVMEVIDDCLIRHYIGEVIRMDDSGVKYMIQNDRLEDLKNVFELIARIDAKKVALTKVVQQTVIEYGTAVNTAAKELSQNPPVPSATDQGKKSSAPDEKQPVANLQTAAAIKWVDDVLKLKAKFDRIWEEAFIKDQALQTSLTLSFSDFINVNPRGTEYLSLFFDENLRKGIKGKTEEEVDALIDNGITLLRYIRDKDLFETYYKKHLSRRLLMKRSASMDAERQMITKMKMEVGNTFTQRLESMFKDMAVSADLTSSYRDYIANNSKIELEMSVLTSTMWPVEIMSSHNRDGQVQLPCIFPKNVESLKQSFERFYLDKHSGRKLSWLPGMGTADIRATFTRPNGKVERHDLNVSTYAMVILLLFNDLPSGESLTFEEIQEKTRIPTNELIRNLQSLAVAPKTRILRKEPMSKGVQPSDKFSFNEQFTSKFTRLKIGVVSASGNKVENKEERTDTEKKTSEERGNTIEAAIVRIMKQRKTLAHSQLITEAISQLAARFTPDVNMVKKRIESLIDREYLERITDSDPPAYSYVA</sequence>
<dbReference type="PANTHER" id="PTHR11932">
    <property type="entry name" value="CULLIN"/>
    <property type="match status" value="1"/>
</dbReference>
<evidence type="ECO:0000256" key="4">
    <source>
        <dbReference type="PROSITE-ProRule" id="PRU00330"/>
    </source>
</evidence>
<comment type="similarity">
    <text evidence="1 4 5">Belongs to the cullin family.</text>
</comment>
<evidence type="ECO:0000256" key="3">
    <source>
        <dbReference type="ARBA" id="ARBA00022843"/>
    </source>
</evidence>
<feature type="compositionally biased region" description="Basic and acidic residues" evidence="6">
    <location>
        <begin position="732"/>
        <end position="748"/>
    </location>
</feature>
<dbReference type="InterPro" id="IPR036317">
    <property type="entry name" value="Cullin_homology_sf"/>
</dbReference>
<dbReference type="InterPro" id="IPR019559">
    <property type="entry name" value="Cullin_neddylation_domain"/>
</dbReference>
<evidence type="ECO:0000256" key="6">
    <source>
        <dbReference type="SAM" id="MobiDB-lite"/>
    </source>
</evidence>
<dbReference type="AlphaFoldDB" id="A0A059J9L4"/>
<evidence type="ECO:0000256" key="5">
    <source>
        <dbReference type="RuleBase" id="RU003829"/>
    </source>
</evidence>
<dbReference type="HOGENOM" id="CLU_004747_7_1_1"/>
<reference evidence="8 9" key="1">
    <citation type="submission" date="2014-02" db="EMBL/GenBank/DDBJ databases">
        <title>The Genome Sequence of Trichophyton interdigitale MR816.</title>
        <authorList>
            <consortium name="The Broad Institute Genomics Platform"/>
            <person name="Cuomo C.A."/>
            <person name="White T.C."/>
            <person name="Graser Y."/>
            <person name="Martinez-Rossi N."/>
            <person name="Heitman J."/>
            <person name="Young S.K."/>
            <person name="Zeng Q."/>
            <person name="Gargeya S."/>
            <person name="Abouelleil A."/>
            <person name="Alvarado L."/>
            <person name="Chapman S.B."/>
            <person name="Gainer-Dewar J."/>
            <person name="Goldberg J."/>
            <person name="Griggs A."/>
            <person name="Gujja S."/>
            <person name="Hansen M."/>
            <person name="Howarth C."/>
            <person name="Imamovic A."/>
            <person name="Larimer J."/>
            <person name="Martinez D."/>
            <person name="Murphy C."/>
            <person name="Pearson M.D."/>
            <person name="Persinoti G."/>
            <person name="Poon T."/>
            <person name="Priest M."/>
            <person name="Roberts A.D."/>
            <person name="Saif S."/>
            <person name="Shea T.D."/>
            <person name="Sykes S.N."/>
            <person name="Wortman J."/>
            <person name="Nusbaum C."/>
            <person name="Birren B."/>
        </authorList>
    </citation>
    <scope>NUCLEOTIDE SEQUENCE [LARGE SCALE GENOMIC DNA]</scope>
    <source>
        <strain evidence="8 9">MR816</strain>
    </source>
</reference>
<evidence type="ECO:0000313" key="9">
    <source>
        <dbReference type="Proteomes" id="UP000024533"/>
    </source>
</evidence>
<feature type="region of interest" description="Disordered" evidence="6">
    <location>
        <begin position="361"/>
        <end position="387"/>
    </location>
</feature>
<dbReference type="FunFam" id="1.20.1310.10:FF:000036">
    <property type="entry name" value="SCF ubiquitin ligase subunit CulC, putative"/>
    <property type="match status" value="1"/>
</dbReference>
<dbReference type="Proteomes" id="UP000024533">
    <property type="component" value="Unassembled WGS sequence"/>
</dbReference>
<dbReference type="InterPro" id="IPR059120">
    <property type="entry name" value="Cullin-like_AB"/>
</dbReference>
<dbReference type="Gene3D" id="3.30.230.130">
    <property type="entry name" value="Cullin, Chain C, Domain 2"/>
    <property type="match status" value="1"/>
</dbReference>
<accession>A0A059J9L4</accession>
<dbReference type="InterPro" id="IPR001373">
    <property type="entry name" value="Cullin_N"/>
</dbReference>
<dbReference type="SMART" id="SM00884">
    <property type="entry name" value="Cullin_Nedd8"/>
    <property type="match status" value="1"/>
</dbReference>
<dbReference type="Pfam" id="PF00888">
    <property type="entry name" value="Cullin"/>
    <property type="match status" value="1"/>
</dbReference>
<feature type="region of interest" description="Disordered" evidence="6">
    <location>
        <begin position="729"/>
        <end position="748"/>
    </location>
</feature>
<dbReference type="FunFam" id="1.10.10.10:FF:000014">
    <property type="entry name" value="Cullin 1"/>
    <property type="match status" value="1"/>
</dbReference>
<dbReference type="SMART" id="SM00182">
    <property type="entry name" value="CULLIN"/>
    <property type="match status" value="1"/>
</dbReference>
<dbReference type="STRING" id="1215338.A0A059J9L4"/>
<dbReference type="FunFam" id="3.30.230.130:FF:000011">
    <property type="entry name" value="SCF ubiquitin ligase subunit CulC, putative"/>
    <property type="match status" value="1"/>
</dbReference>
<feature type="compositionally biased region" description="Basic and acidic residues" evidence="6">
    <location>
        <begin position="375"/>
        <end position="386"/>
    </location>
</feature>
<dbReference type="SUPFAM" id="SSF75632">
    <property type="entry name" value="Cullin homology domain"/>
    <property type="match status" value="1"/>
</dbReference>
<evidence type="ECO:0000313" key="8">
    <source>
        <dbReference type="EMBL" id="KDB24494.1"/>
    </source>
</evidence>
<dbReference type="FunFam" id="1.20.1310.10:FF:000002">
    <property type="entry name" value="cullin-3 isoform X1"/>
    <property type="match status" value="1"/>
</dbReference>
<dbReference type="Gene3D" id="1.10.10.10">
    <property type="entry name" value="Winged helix-like DNA-binding domain superfamily/Winged helix DNA-binding domain"/>
    <property type="match status" value="1"/>
</dbReference>
<dbReference type="EMBL" id="AOKY01000256">
    <property type="protein sequence ID" value="KDB24494.1"/>
    <property type="molecule type" value="Genomic_DNA"/>
</dbReference>
<evidence type="ECO:0000256" key="1">
    <source>
        <dbReference type="ARBA" id="ARBA00006019"/>
    </source>
</evidence>
<comment type="caution">
    <text evidence="8">The sequence shown here is derived from an EMBL/GenBank/DDBJ whole genome shotgun (WGS) entry which is preliminary data.</text>
</comment>
<dbReference type="OMA" id="MFKDMTI"/>
<feature type="domain" description="Cullin family profile" evidence="7">
    <location>
        <begin position="441"/>
        <end position="684"/>
    </location>
</feature>
<dbReference type="PROSITE" id="PS50069">
    <property type="entry name" value="CULLIN_2"/>
    <property type="match status" value="1"/>
</dbReference>
<dbReference type="FunFam" id="1.20.1310.10:FF:000001">
    <property type="entry name" value="Cullin 3"/>
    <property type="match status" value="1"/>
</dbReference>
<evidence type="ECO:0000256" key="2">
    <source>
        <dbReference type="ARBA" id="ARBA00022499"/>
    </source>
</evidence>
<protein>
    <recommendedName>
        <fullName evidence="7">Cullin family profile domain-containing protein</fullName>
    </recommendedName>
</protein>
<dbReference type="InterPro" id="IPR016159">
    <property type="entry name" value="Cullin_repeat-like_dom_sf"/>
</dbReference>
<dbReference type="SUPFAM" id="SSF74788">
    <property type="entry name" value="Cullin repeat-like"/>
    <property type="match status" value="1"/>
</dbReference>
<keyword evidence="2" id="KW-1017">Isopeptide bond</keyword>
<dbReference type="InterPro" id="IPR036390">
    <property type="entry name" value="WH_DNA-bd_sf"/>
</dbReference>
<dbReference type="FunFam" id="1.20.1310.10:FF:000061">
    <property type="entry name" value="Related to cullulin 3"/>
    <property type="match status" value="1"/>
</dbReference>
<gene>
    <name evidence="8" type="ORF">H109_03592</name>
</gene>
<dbReference type="GO" id="GO:0031625">
    <property type="term" value="F:ubiquitin protein ligase binding"/>
    <property type="evidence" value="ECO:0007669"/>
    <property type="project" value="InterPro"/>
</dbReference>
<keyword evidence="3" id="KW-0832">Ubl conjugation</keyword>
<dbReference type="InterPro" id="IPR036388">
    <property type="entry name" value="WH-like_DNA-bd_sf"/>
</dbReference>
<dbReference type="SUPFAM" id="SSF46785">
    <property type="entry name" value="Winged helix' DNA-binding domain"/>
    <property type="match status" value="1"/>
</dbReference>
<name>A0A059J9L4_TRIIM</name>
<dbReference type="Gene3D" id="1.20.1310.10">
    <property type="entry name" value="Cullin Repeats"/>
    <property type="match status" value="4"/>
</dbReference>
<dbReference type="Pfam" id="PF26557">
    <property type="entry name" value="Cullin_AB"/>
    <property type="match status" value="1"/>
</dbReference>
<dbReference type="GO" id="GO:0006511">
    <property type="term" value="P:ubiquitin-dependent protein catabolic process"/>
    <property type="evidence" value="ECO:0007669"/>
    <property type="project" value="InterPro"/>
</dbReference>
<dbReference type="OrthoDB" id="27073at2759"/>
<organism evidence="8 9">
    <name type="scientific">Trichophyton interdigitale (strain MR816)</name>
    <dbReference type="NCBI Taxonomy" id="1215338"/>
    <lineage>
        <taxon>Eukaryota</taxon>
        <taxon>Fungi</taxon>
        <taxon>Dikarya</taxon>
        <taxon>Ascomycota</taxon>
        <taxon>Pezizomycotina</taxon>
        <taxon>Eurotiomycetes</taxon>
        <taxon>Eurotiomycetidae</taxon>
        <taxon>Onygenales</taxon>
        <taxon>Arthrodermataceae</taxon>
        <taxon>Trichophyton</taxon>
    </lineage>
</organism>
<proteinExistence type="inferred from homology"/>